<evidence type="ECO:0000313" key="1">
    <source>
        <dbReference type="EMBL" id="KLJ09914.1"/>
    </source>
</evidence>
<feature type="non-terminal residue" evidence="1">
    <location>
        <position position="118"/>
    </location>
</feature>
<accession>A0A0H1BEN3</accession>
<name>A0A0H1BEN3_9EURO</name>
<dbReference type="Proteomes" id="UP000053573">
    <property type="component" value="Unassembled WGS sequence"/>
</dbReference>
<evidence type="ECO:0000313" key="2">
    <source>
        <dbReference type="Proteomes" id="UP000053573"/>
    </source>
</evidence>
<organism evidence="1 2">
    <name type="scientific">Blastomyces silverae</name>
    <dbReference type="NCBI Taxonomy" id="2060906"/>
    <lineage>
        <taxon>Eukaryota</taxon>
        <taxon>Fungi</taxon>
        <taxon>Dikarya</taxon>
        <taxon>Ascomycota</taxon>
        <taxon>Pezizomycotina</taxon>
        <taxon>Eurotiomycetes</taxon>
        <taxon>Eurotiomycetidae</taxon>
        <taxon>Onygenales</taxon>
        <taxon>Ajellomycetaceae</taxon>
        <taxon>Blastomyces</taxon>
    </lineage>
</organism>
<proteinExistence type="predicted"/>
<sequence>TVIFIFHRPEFRPGIPFSAGKQTPIKSSTKPRCGLSLIVCLWLFLLVESRSVPSPSPSLEPLISRLGKVCSLLLPKAVPHSSDAGLRLPGLPLLLAACAHALPALRPRSAETPLFSQR</sequence>
<feature type="non-terminal residue" evidence="1">
    <location>
        <position position="1"/>
    </location>
</feature>
<keyword evidence="2" id="KW-1185">Reference proteome</keyword>
<protein>
    <submittedName>
        <fullName evidence="1">Uncharacterized protein</fullName>
    </submittedName>
</protein>
<reference evidence="2" key="1">
    <citation type="journal article" date="2015" name="PLoS Genet.">
        <title>The dynamic genome and transcriptome of the human fungal pathogen Blastomyces and close relative Emmonsia.</title>
        <authorList>
            <person name="Munoz J.F."/>
            <person name="Gauthier G.M."/>
            <person name="Desjardins C.A."/>
            <person name="Gallo J.E."/>
            <person name="Holder J."/>
            <person name="Sullivan T.D."/>
            <person name="Marty A.J."/>
            <person name="Carmen J.C."/>
            <person name="Chen Z."/>
            <person name="Ding L."/>
            <person name="Gujja S."/>
            <person name="Magrini V."/>
            <person name="Misas E."/>
            <person name="Mitreva M."/>
            <person name="Priest M."/>
            <person name="Saif S."/>
            <person name="Whiston E.A."/>
            <person name="Young S."/>
            <person name="Zeng Q."/>
            <person name="Goldman W.E."/>
            <person name="Mardis E.R."/>
            <person name="Taylor J.W."/>
            <person name="McEwen J.G."/>
            <person name="Clay O.K."/>
            <person name="Klein B.S."/>
            <person name="Cuomo C.A."/>
        </authorList>
    </citation>
    <scope>NUCLEOTIDE SEQUENCE [LARGE SCALE GENOMIC DNA]</scope>
    <source>
        <strain evidence="2">UAMH 139</strain>
    </source>
</reference>
<dbReference type="EMBL" id="LDEV01002212">
    <property type="protein sequence ID" value="KLJ09914.1"/>
    <property type="molecule type" value="Genomic_DNA"/>
</dbReference>
<comment type="caution">
    <text evidence="1">The sequence shown here is derived from an EMBL/GenBank/DDBJ whole genome shotgun (WGS) entry which is preliminary data.</text>
</comment>
<dbReference type="AlphaFoldDB" id="A0A0H1BEN3"/>
<gene>
    <name evidence="1" type="ORF">EMPG_09918</name>
</gene>